<dbReference type="Pfam" id="PF03143">
    <property type="entry name" value="GTP_EFTU_D3"/>
    <property type="match status" value="1"/>
</dbReference>
<dbReference type="InterPro" id="IPR041709">
    <property type="entry name" value="EF-Tu_GTP-bd"/>
</dbReference>
<dbReference type="EMBL" id="CAKKLH010000114">
    <property type="protein sequence ID" value="CAH0103799.1"/>
    <property type="molecule type" value="Genomic_DNA"/>
</dbReference>
<dbReference type="NCBIfam" id="NF000766">
    <property type="entry name" value="PRK00049.1"/>
    <property type="match status" value="1"/>
</dbReference>
<dbReference type="InterPro" id="IPR018097">
    <property type="entry name" value="EGF_Ca-bd_CS"/>
</dbReference>
<dbReference type="InterPro" id="IPR008859">
    <property type="entry name" value="Thrombospondin_C"/>
</dbReference>
<dbReference type="InterPro" id="IPR049883">
    <property type="entry name" value="NOTCH1_EGF-like"/>
</dbReference>
<accession>A0A8J2RG29</accession>
<feature type="repeat" description="TSP type-3" evidence="20">
    <location>
        <begin position="706"/>
        <end position="741"/>
    </location>
</feature>
<dbReference type="InterPro" id="IPR004161">
    <property type="entry name" value="EFTu-like_2"/>
</dbReference>
<feature type="signal peptide" evidence="22">
    <location>
        <begin position="1"/>
        <end position="25"/>
    </location>
</feature>
<keyword evidence="27" id="KW-1185">Reference proteome</keyword>
<dbReference type="InterPro" id="IPR024665">
    <property type="entry name" value="TSP/COMP_CC"/>
</dbReference>
<dbReference type="FunFam" id="4.10.1080.10:FF:000004">
    <property type="entry name" value="Cartilage oligomeric matrix protein"/>
    <property type="match status" value="1"/>
</dbReference>
<dbReference type="InterPro" id="IPR009001">
    <property type="entry name" value="Transl_elong_EF1A/Init_IF2_C"/>
</dbReference>
<dbReference type="Gene3D" id="3.40.50.300">
    <property type="entry name" value="P-loop containing nucleotide triphosphate hydrolases"/>
    <property type="match status" value="1"/>
</dbReference>
<keyword evidence="6" id="KW-0479">Metal-binding</keyword>
<dbReference type="PROSITE" id="PS51234">
    <property type="entry name" value="TSP3"/>
    <property type="match status" value="4"/>
</dbReference>
<dbReference type="OrthoDB" id="14563at2759"/>
<dbReference type="PROSITE" id="PS00301">
    <property type="entry name" value="G_TR_1"/>
    <property type="match status" value="1"/>
</dbReference>
<dbReference type="InterPro" id="IPR009000">
    <property type="entry name" value="Transl_B-barrel_sf"/>
</dbReference>
<name>A0A8J2RG29_9CRUS</name>
<evidence type="ECO:0000256" key="8">
    <source>
        <dbReference type="ARBA" id="ARBA00022737"/>
    </source>
</evidence>
<dbReference type="InterPro" id="IPR017897">
    <property type="entry name" value="Thrombospondin_3_rpt"/>
</dbReference>
<evidence type="ECO:0008006" key="28">
    <source>
        <dbReference type="Google" id="ProtNLM"/>
    </source>
</evidence>
<comment type="caution">
    <text evidence="26">The sequence shown here is derived from an EMBL/GenBank/DDBJ whole genome shotgun (WGS) entry which is preliminary data.</text>
</comment>
<dbReference type="Pfam" id="PF11598">
    <property type="entry name" value="COMP"/>
    <property type="match status" value="1"/>
</dbReference>
<feature type="region of interest" description="Disordered" evidence="21">
    <location>
        <begin position="639"/>
        <end position="693"/>
    </location>
</feature>
<dbReference type="GO" id="GO:0005509">
    <property type="term" value="F:calcium ion binding"/>
    <property type="evidence" value="ECO:0007669"/>
    <property type="project" value="UniProtKB-UniRule"/>
</dbReference>
<evidence type="ECO:0000256" key="7">
    <source>
        <dbReference type="ARBA" id="ARBA00022729"/>
    </source>
</evidence>
<dbReference type="PROSITE" id="PS50026">
    <property type="entry name" value="EGF_3"/>
    <property type="match status" value="1"/>
</dbReference>
<dbReference type="PROSITE" id="PS01187">
    <property type="entry name" value="EGF_CA"/>
    <property type="match status" value="1"/>
</dbReference>
<feature type="domain" description="EGF-like" evidence="23">
    <location>
        <begin position="470"/>
        <end position="508"/>
    </location>
</feature>
<evidence type="ECO:0000256" key="6">
    <source>
        <dbReference type="ARBA" id="ARBA00022723"/>
    </source>
</evidence>
<keyword evidence="7 22" id="KW-0732">Signal</keyword>
<evidence type="ECO:0000256" key="9">
    <source>
        <dbReference type="ARBA" id="ARBA00022741"/>
    </source>
</evidence>
<keyword evidence="15" id="KW-0648">Protein biosynthesis</keyword>
<keyword evidence="10" id="KW-0251">Elongation factor</keyword>
<keyword evidence="12 20" id="KW-0106">Calcium</keyword>
<evidence type="ECO:0000256" key="17">
    <source>
        <dbReference type="ARBA" id="ARBA00023157"/>
    </source>
</evidence>
<dbReference type="InterPro" id="IPR003367">
    <property type="entry name" value="Thrombospondin_3-like_rpt"/>
</dbReference>
<evidence type="ECO:0000256" key="1">
    <source>
        <dbReference type="ARBA" id="ARBA00007249"/>
    </source>
</evidence>
<feature type="compositionally biased region" description="Polar residues" evidence="21">
    <location>
        <begin position="790"/>
        <end position="800"/>
    </location>
</feature>
<keyword evidence="13" id="KW-0460">Magnesium</keyword>
<feature type="domain" description="TSP C-terminal" evidence="24">
    <location>
        <begin position="878"/>
        <end position="1092"/>
    </location>
</feature>
<dbReference type="InterPro" id="IPR013320">
    <property type="entry name" value="ConA-like_dom_sf"/>
</dbReference>
<dbReference type="Gene3D" id="2.10.25.10">
    <property type="entry name" value="Laminin"/>
    <property type="match status" value="5"/>
</dbReference>
<dbReference type="GO" id="GO:0005525">
    <property type="term" value="F:GTP binding"/>
    <property type="evidence" value="ECO:0007669"/>
    <property type="project" value="UniProtKB-KW"/>
</dbReference>
<evidence type="ECO:0000259" key="25">
    <source>
        <dbReference type="PROSITE" id="PS51722"/>
    </source>
</evidence>
<dbReference type="PROSITE" id="PS01186">
    <property type="entry name" value="EGF_2"/>
    <property type="match status" value="1"/>
</dbReference>
<sequence length="1490" mass="162931">MVKLVITRMLLLAGILALLCTLVNASTSSSHLHHDQGLSEKLSEVASRDVVYLSLKQVTPRRRARPAKETLLSIEPAQSLEHHRFSLHVDRRTKRVIVETTDIKGTLHSSYLLVDGLEHRSVIDNLVVAIHQSPAGQKNQRRHRQPVEELPSDEGVAPVESIDKEEGQDDVDDDDDEIKAYIYVDCQSLGIISLAGSLRHMIQQSPSGALIASRDRRFPVTVDSDVPTDKVLKRYGCPATADQDMQAVQANEIYSYSRRETYGPVRNCANTVTGQKCPIFSQPTIVTSSTSSSSSAVRDGALIKVINELIAAIKELKVEVQANRQETRHLRDALENCEACKPGKPKKDTCSSTPPPCFPGVNCMETADGVRCGPCPRGFIGNGRTCRPGITCADRPCFPGVRCTDTENGAQCGPCPTGFVGDGQRCRPDNACKSNPCYAGVSCQNLEDPPYYRCGPCPAGTTGNGTFCSDIDECDLANPCDPRTRCHNLITGFRCDPCPPGFTGPAVQGVGLDYARLNRQRCVDINECADGRNGGCVPNSRCINTEGSFQCGECLDGFFGNQAVGCEDTPGMCPDGTRCDANADCERPTGNGPYRCKCKIGYAGNGKVCGPDRDLDGWPDYDLSCTDDKCRKDNCVDTPNSGQEDADRDGIGDACDDDADNDGIPNTPDNCPLVANPNQTDSDPEGSDKKGDACDNCPTVANLDQEDTDGDGKGDACDDDLDNDRILNSRDNCPKTPNPDQRDSDGDGLGDACDNCPNTPNPNQFDSDSDLVGDVCDTNIDRDKDGIQDSLDNCPTIPNSDQRDADNDGLGDDCDPDADNDGIRNEKDNCPIVYNPDQLDTDRNGVGDACQDDQDADNVPDFLDNCPNNSKIYATDFRTYQTVVLDPEGDSQIDPNWVIYNKGAEIVQTMNSDPGLAVGFHRFGGVDFEGTFFVDTEIDDDYVGFIFSYQDNAHFYTIMWKKNTQTYWQATPFRAVAEPGIQLKLVKSNTGPGQMMRNSLWHTGDTENQVKLLWKDPRNVGWKEKVAYRWLLLHRPKIDLIRLRIFEGENMVADSGNVFDSTLKGGRLGVFCFSQEMIIWSDLVYRCNDAVPEAIYKELPPRLQKEAITKVLQKDGLAKYASYDAIDKAPEEKARGITINIAHVEYSTQNRHYAHTDCPGHADFIKNMISGTSQMDGAIVVVAATDGQMPQTREHLLLAKQVGVKHLVVFINKADIADNEMTELVEIEMRELLSDFGFDGLATPVICGSALLALKGDESSLGVPSIRRLLAAIDKYVPTPQRDVTSPFWLPIDSAFTVPGRGTVVTGTIKKGTLKKGDETELLGHNSTIKTVVTDVQVFRKSVPFAEAGENVGLLLRSIKLDRVQRGMVLVAANSSKIGNRFQAQLYLLTRGEGGRSRPVISGYIQQIFSATWNLAVRVDIPSESDKDMLMPGDHCTVNLTLLKRMAIEPGQTFTIRENNFNVATGIIVKKLSDATLVKGDSLDKVTFAD</sequence>
<evidence type="ECO:0000256" key="4">
    <source>
        <dbReference type="ARBA" id="ARBA00022490"/>
    </source>
</evidence>
<dbReference type="InterPro" id="IPR000795">
    <property type="entry name" value="T_Tr_GTP-bd_dom"/>
</dbReference>
<dbReference type="FunFam" id="2.10.25.10:FF:000027">
    <property type="entry name" value="Thrombospondin 3"/>
    <property type="match status" value="1"/>
</dbReference>
<evidence type="ECO:0000256" key="12">
    <source>
        <dbReference type="ARBA" id="ARBA00022837"/>
    </source>
</evidence>
<dbReference type="FunFam" id="4.10.1080.10:FF:000001">
    <property type="entry name" value="Thrombospondin 3"/>
    <property type="match status" value="1"/>
</dbReference>
<dbReference type="SUPFAM" id="SSF52540">
    <property type="entry name" value="P-loop containing nucleoside triphosphate hydrolases"/>
    <property type="match status" value="1"/>
</dbReference>
<dbReference type="GO" id="GO:0003924">
    <property type="term" value="F:GTPase activity"/>
    <property type="evidence" value="ECO:0007669"/>
    <property type="project" value="InterPro"/>
</dbReference>
<feature type="region of interest" description="Disordered" evidence="21">
    <location>
        <begin position="134"/>
        <end position="173"/>
    </location>
</feature>
<dbReference type="NCBIfam" id="NF009373">
    <property type="entry name" value="PRK12736.1"/>
    <property type="match status" value="1"/>
</dbReference>
<comment type="subunit">
    <text evidence="3">Monomer.</text>
</comment>
<dbReference type="Pfam" id="PF02412">
    <property type="entry name" value="TSP_3"/>
    <property type="match status" value="6"/>
</dbReference>
<evidence type="ECO:0000256" key="3">
    <source>
        <dbReference type="ARBA" id="ARBA00011245"/>
    </source>
</evidence>
<evidence type="ECO:0000256" key="16">
    <source>
        <dbReference type="ARBA" id="ARBA00023134"/>
    </source>
</evidence>
<dbReference type="CDD" id="cd03697">
    <property type="entry name" value="EFTU_II"/>
    <property type="match status" value="1"/>
</dbReference>
<dbReference type="SUPFAM" id="SSF49899">
    <property type="entry name" value="Concanavalin A-like lectins/glucanases"/>
    <property type="match status" value="1"/>
</dbReference>
<dbReference type="InterPro" id="IPR004160">
    <property type="entry name" value="Transl_elong_EFTu/EF1A_C"/>
</dbReference>
<feature type="compositionally biased region" description="Acidic residues" evidence="21">
    <location>
        <begin position="807"/>
        <end position="820"/>
    </location>
</feature>
<evidence type="ECO:0000256" key="22">
    <source>
        <dbReference type="SAM" id="SignalP"/>
    </source>
</evidence>
<dbReference type="SUPFAM" id="SSF50447">
    <property type="entry name" value="Translation proteins"/>
    <property type="match status" value="1"/>
</dbReference>
<evidence type="ECO:0000256" key="10">
    <source>
        <dbReference type="ARBA" id="ARBA00022768"/>
    </source>
</evidence>
<dbReference type="Pfam" id="PF07645">
    <property type="entry name" value="EGF_CA"/>
    <property type="match status" value="2"/>
</dbReference>
<dbReference type="GO" id="GO:0007155">
    <property type="term" value="P:cell adhesion"/>
    <property type="evidence" value="ECO:0007669"/>
    <property type="project" value="UniProtKB-KW"/>
</dbReference>
<feature type="repeat" description="TSP type-3" evidence="20">
    <location>
        <begin position="839"/>
        <end position="874"/>
    </location>
</feature>
<dbReference type="Gene3D" id="4.10.1080.10">
    <property type="entry name" value="TSP type-3 repeat"/>
    <property type="match status" value="3"/>
</dbReference>
<dbReference type="InterPro" id="IPR000742">
    <property type="entry name" value="EGF"/>
</dbReference>
<dbReference type="SUPFAM" id="SSF103647">
    <property type="entry name" value="TSP type-3 repeat"/>
    <property type="match status" value="3"/>
</dbReference>
<dbReference type="GO" id="GO:0003746">
    <property type="term" value="F:translation elongation factor activity"/>
    <property type="evidence" value="ECO:0007669"/>
    <property type="project" value="UniProtKB-KW"/>
</dbReference>
<dbReference type="InterPro" id="IPR027417">
    <property type="entry name" value="P-loop_NTPase"/>
</dbReference>
<keyword evidence="4" id="KW-0963">Cytoplasm</keyword>
<evidence type="ECO:0000259" key="24">
    <source>
        <dbReference type="PROSITE" id="PS51236"/>
    </source>
</evidence>
<evidence type="ECO:0000256" key="5">
    <source>
        <dbReference type="ARBA" id="ARBA00022536"/>
    </source>
</evidence>
<comment type="caution">
    <text evidence="19">Lacks conserved residue(s) required for the propagation of feature annotation.</text>
</comment>
<dbReference type="Gene3D" id="2.60.120.200">
    <property type="match status" value="1"/>
</dbReference>
<dbReference type="InterPro" id="IPR028974">
    <property type="entry name" value="TSP_type-3_rpt"/>
</dbReference>
<dbReference type="FunFam" id="2.40.30.10:FF:000085">
    <property type="entry name" value="Elongation factor Tu"/>
    <property type="match status" value="1"/>
</dbReference>
<dbReference type="FunFam" id="2.10.25.10:FF:000025">
    <property type="entry name" value="Thrombospondin 3"/>
    <property type="match status" value="1"/>
</dbReference>
<evidence type="ECO:0000256" key="14">
    <source>
        <dbReference type="ARBA" id="ARBA00022889"/>
    </source>
</evidence>
<dbReference type="SUPFAM" id="SSF57196">
    <property type="entry name" value="EGF/Laminin"/>
    <property type="match status" value="1"/>
</dbReference>
<dbReference type="CDD" id="cd03706">
    <property type="entry name" value="mtEFTU_III"/>
    <property type="match status" value="1"/>
</dbReference>
<keyword evidence="17" id="KW-1015">Disulfide bond</keyword>
<dbReference type="SMART" id="SM00179">
    <property type="entry name" value="EGF_CA"/>
    <property type="match status" value="4"/>
</dbReference>
<dbReference type="InterPro" id="IPR031157">
    <property type="entry name" value="G_TR_CS"/>
</dbReference>
<dbReference type="CDD" id="cd16081">
    <property type="entry name" value="TSPcc_insect"/>
    <property type="match status" value="1"/>
</dbReference>
<feature type="compositionally biased region" description="Polar residues" evidence="21">
    <location>
        <begin position="756"/>
        <end position="766"/>
    </location>
</feature>
<evidence type="ECO:0000313" key="27">
    <source>
        <dbReference type="Proteomes" id="UP000789390"/>
    </source>
</evidence>
<dbReference type="Proteomes" id="UP000789390">
    <property type="component" value="Unassembled WGS sequence"/>
</dbReference>
<dbReference type="FunFam" id="3.40.50.300:FF:000576">
    <property type="entry name" value="Elongation factor Tu"/>
    <property type="match status" value="1"/>
</dbReference>
<keyword evidence="14" id="KW-0130">Cell adhesion</keyword>
<keyword evidence="9" id="KW-0547">Nucleotide-binding</keyword>
<dbReference type="PANTHER" id="PTHR10199:SF100">
    <property type="entry name" value="THROMBOSPONDIN, ISOFORM A"/>
    <property type="match status" value="1"/>
</dbReference>
<evidence type="ECO:0000256" key="21">
    <source>
        <dbReference type="SAM" id="MobiDB-lite"/>
    </source>
</evidence>
<organism evidence="26 27">
    <name type="scientific">Daphnia galeata</name>
    <dbReference type="NCBI Taxonomy" id="27404"/>
    <lineage>
        <taxon>Eukaryota</taxon>
        <taxon>Metazoa</taxon>
        <taxon>Ecdysozoa</taxon>
        <taxon>Arthropoda</taxon>
        <taxon>Crustacea</taxon>
        <taxon>Branchiopoda</taxon>
        <taxon>Diplostraca</taxon>
        <taxon>Cladocera</taxon>
        <taxon>Anomopoda</taxon>
        <taxon>Daphniidae</taxon>
        <taxon>Daphnia</taxon>
    </lineage>
</organism>
<keyword evidence="16" id="KW-0342">GTP-binding</keyword>
<comment type="similarity">
    <text evidence="2">Belongs to the thrombospondin family.</text>
</comment>
<dbReference type="InterPro" id="IPR033720">
    <property type="entry name" value="EFTU_2"/>
</dbReference>
<evidence type="ECO:0000256" key="20">
    <source>
        <dbReference type="PROSITE-ProRule" id="PRU00634"/>
    </source>
</evidence>
<evidence type="ECO:0000256" key="19">
    <source>
        <dbReference type="PROSITE-ProRule" id="PRU00076"/>
    </source>
</evidence>
<comment type="similarity">
    <text evidence="1">Belongs to the TRAFAC class translation factor GTPase superfamily. Classic translation factor GTPase family. EF-Tu/EF-1A subfamily.</text>
</comment>
<feature type="domain" description="Tr-type G" evidence="25">
    <location>
        <begin position="1127"/>
        <end position="1281"/>
    </location>
</feature>
<dbReference type="FunFam" id="2.10.25.10:FF:000232">
    <property type="entry name" value="thrombospondin-3 isoform X1"/>
    <property type="match status" value="1"/>
</dbReference>
<feature type="region of interest" description="Disordered" evidence="21">
    <location>
        <begin position="723"/>
        <end position="829"/>
    </location>
</feature>
<protein>
    <recommendedName>
        <fullName evidence="28">Elongation factor Tu, mitochondrial</fullName>
    </recommendedName>
</protein>
<dbReference type="InterPro" id="IPR001881">
    <property type="entry name" value="EGF-like_Ca-bd_dom"/>
</dbReference>
<gene>
    <name evidence="26" type="ORF">DGAL_LOCUS6473</name>
</gene>
<dbReference type="SUPFAM" id="SSF50465">
    <property type="entry name" value="EF-Tu/eEF-1alpha/eIF2-gamma C-terminal domain"/>
    <property type="match status" value="1"/>
</dbReference>
<evidence type="ECO:0000259" key="23">
    <source>
        <dbReference type="PROSITE" id="PS50026"/>
    </source>
</evidence>
<dbReference type="PROSITE" id="PS51722">
    <property type="entry name" value="G_TR_2"/>
    <property type="match status" value="1"/>
</dbReference>
<reference evidence="26" key="1">
    <citation type="submission" date="2021-11" db="EMBL/GenBank/DDBJ databases">
        <authorList>
            <person name="Schell T."/>
        </authorList>
    </citation>
    <scope>NUCLEOTIDE SEQUENCE</scope>
    <source>
        <strain evidence="26">M5</strain>
    </source>
</reference>
<feature type="repeat" description="TSP type-3" evidence="20">
    <location>
        <begin position="644"/>
        <end position="679"/>
    </location>
</feature>
<dbReference type="Pfam" id="PF03144">
    <property type="entry name" value="GTP_EFTU_D2"/>
    <property type="match status" value="1"/>
</dbReference>
<dbReference type="Pfam" id="PF05735">
    <property type="entry name" value="TSP_C"/>
    <property type="match status" value="1"/>
</dbReference>
<keyword evidence="5 19" id="KW-0245">EGF-like domain</keyword>
<evidence type="ECO:0000256" key="18">
    <source>
        <dbReference type="ARBA" id="ARBA00023180"/>
    </source>
</evidence>
<dbReference type="FunFam" id="2.60.120.200:FF:000002">
    <property type="entry name" value="Thrombospondin 3"/>
    <property type="match status" value="1"/>
</dbReference>
<dbReference type="SMART" id="SM00181">
    <property type="entry name" value="EGF"/>
    <property type="match status" value="6"/>
</dbReference>
<dbReference type="GO" id="GO:0005576">
    <property type="term" value="C:extracellular region"/>
    <property type="evidence" value="ECO:0007669"/>
    <property type="project" value="InterPro"/>
</dbReference>
<evidence type="ECO:0000313" key="26">
    <source>
        <dbReference type="EMBL" id="CAH0103799.1"/>
    </source>
</evidence>
<dbReference type="PANTHER" id="PTHR10199">
    <property type="entry name" value="THROMBOSPONDIN"/>
    <property type="match status" value="1"/>
</dbReference>
<evidence type="ECO:0000256" key="2">
    <source>
        <dbReference type="ARBA" id="ARBA00009456"/>
    </source>
</evidence>
<evidence type="ECO:0000256" key="11">
    <source>
        <dbReference type="ARBA" id="ARBA00022801"/>
    </source>
</evidence>
<dbReference type="PRINTS" id="PR00315">
    <property type="entry name" value="ELONGATNFCT"/>
</dbReference>
<feature type="chain" id="PRO_5035262373" description="Elongation factor Tu, mitochondrial" evidence="22">
    <location>
        <begin position="26"/>
        <end position="1490"/>
    </location>
</feature>
<evidence type="ECO:0000256" key="15">
    <source>
        <dbReference type="ARBA" id="ARBA00022917"/>
    </source>
</evidence>
<dbReference type="Pfam" id="PF00009">
    <property type="entry name" value="GTP_EFTU"/>
    <property type="match status" value="1"/>
</dbReference>
<dbReference type="CDD" id="cd00054">
    <property type="entry name" value="EGF_CA"/>
    <property type="match status" value="2"/>
</dbReference>
<dbReference type="Gene3D" id="2.40.30.10">
    <property type="entry name" value="Translation factors"/>
    <property type="match status" value="2"/>
</dbReference>
<evidence type="ECO:0000256" key="13">
    <source>
        <dbReference type="ARBA" id="ARBA00022842"/>
    </source>
</evidence>
<keyword evidence="8" id="KW-0677">Repeat</keyword>
<keyword evidence="18" id="KW-0325">Glycoprotein</keyword>
<proteinExistence type="inferred from homology"/>
<dbReference type="PROSITE" id="PS51236">
    <property type="entry name" value="TSP_CTER"/>
    <property type="match status" value="1"/>
</dbReference>
<feature type="repeat" description="TSP type-3" evidence="20">
    <location>
        <begin position="803"/>
        <end position="838"/>
    </location>
</feature>
<dbReference type="CDD" id="cd01884">
    <property type="entry name" value="EF_Tu"/>
    <property type="match status" value="1"/>
</dbReference>
<keyword evidence="11" id="KW-0378">Hydrolase</keyword>